<gene>
    <name evidence="10" type="ORF">DIATSA_LOCUS8534</name>
</gene>
<keyword evidence="4 9" id="KW-0812">Transmembrane</keyword>
<dbReference type="PANTHER" id="PTHR17130:SF14">
    <property type="entry name" value="CYTOCHROME C OXIDASE ASSEMBLY PROTEIN COX16 HOMOLOG, MITOCHONDRIAL"/>
    <property type="match status" value="1"/>
</dbReference>
<reference evidence="10" key="2">
    <citation type="submission" date="2022-10" db="EMBL/GenBank/DDBJ databases">
        <authorList>
            <consortium name="ENA_rothamsted_submissions"/>
            <consortium name="culmorum"/>
            <person name="King R."/>
        </authorList>
    </citation>
    <scope>NUCLEOTIDE SEQUENCE</scope>
</reference>
<dbReference type="InterPro" id="IPR020164">
    <property type="entry name" value="Cyt_c_Oxase_assmbl_COX16"/>
</dbReference>
<evidence type="ECO:0000256" key="9">
    <source>
        <dbReference type="SAM" id="Phobius"/>
    </source>
</evidence>
<dbReference type="EMBL" id="OU893334">
    <property type="protein sequence ID" value="CAG9790886.1"/>
    <property type="molecule type" value="Genomic_DNA"/>
</dbReference>
<comment type="similarity">
    <text evidence="2">Belongs to the COX16 family.</text>
</comment>
<comment type="subcellular location">
    <subcellularLocation>
        <location evidence="1">Mitochondrion inner membrane</location>
        <topology evidence="1">Single-pass membrane protein</topology>
    </subcellularLocation>
</comment>
<sequence length="110" mass="12943">MVYNLGKILNNWITLRNTLIATSKKRSFRYGLPFILFVIGGSFGLREWTQIRYQFAQVKGVSREEAEKMGLHKEKKVSLETVYDDIQKLDIDNWENKRGPRPLEENLKPK</sequence>
<keyword evidence="6 9" id="KW-1133">Transmembrane helix</keyword>
<accession>A0A9N9R752</accession>
<evidence type="ECO:0000256" key="7">
    <source>
        <dbReference type="ARBA" id="ARBA00023128"/>
    </source>
</evidence>
<dbReference type="Pfam" id="PF14138">
    <property type="entry name" value="COX16"/>
    <property type="match status" value="1"/>
</dbReference>
<evidence type="ECO:0000256" key="2">
    <source>
        <dbReference type="ARBA" id="ARBA00008370"/>
    </source>
</evidence>
<dbReference type="OrthoDB" id="5516033at2759"/>
<evidence type="ECO:0000313" key="10">
    <source>
        <dbReference type="EMBL" id="CAG9790886.1"/>
    </source>
</evidence>
<reference evidence="10" key="1">
    <citation type="submission" date="2021-12" db="EMBL/GenBank/DDBJ databases">
        <authorList>
            <person name="King R."/>
        </authorList>
    </citation>
    <scope>NUCLEOTIDE SEQUENCE</scope>
</reference>
<evidence type="ECO:0000256" key="6">
    <source>
        <dbReference type="ARBA" id="ARBA00022989"/>
    </source>
</evidence>
<evidence type="ECO:0000256" key="3">
    <source>
        <dbReference type="ARBA" id="ARBA00021814"/>
    </source>
</evidence>
<evidence type="ECO:0000256" key="5">
    <source>
        <dbReference type="ARBA" id="ARBA00022792"/>
    </source>
</evidence>
<keyword evidence="8 9" id="KW-0472">Membrane</keyword>
<evidence type="ECO:0000256" key="8">
    <source>
        <dbReference type="ARBA" id="ARBA00023136"/>
    </source>
</evidence>
<proteinExistence type="inferred from homology"/>
<keyword evidence="5" id="KW-0999">Mitochondrion inner membrane</keyword>
<evidence type="ECO:0000256" key="1">
    <source>
        <dbReference type="ARBA" id="ARBA00004434"/>
    </source>
</evidence>
<organism evidence="10 11">
    <name type="scientific">Diatraea saccharalis</name>
    <name type="common">sugarcane borer</name>
    <dbReference type="NCBI Taxonomy" id="40085"/>
    <lineage>
        <taxon>Eukaryota</taxon>
        <taxon>Metazoa</taxon>
        <taxon>Ecdysozoa</taxon>
        <taxon>Arthropoda</taxon>
        <taxon>Hexapoda</taxon>
        <taxon>Insecta</taxon>
        <taxon>Pterygota</taxon>
        <taxon>Neoptera</taxon>
        <taxon>Endopterygota</taxon>
        <taxon>Lepidoptera</taxon>
        <taxon>Glossata</taxon>
        <taxon>Ditrysia</taxon>
        <taxon>Pyraloidea</taxon>
        <taxon>Crambidae</taxon>
        <taxon>Crambinae</taxon>
        <taxon>Diatraea</taxon>
    </lineage>
</organism>
<keyword evidence="11" id="KW-1185">Reference proteome</keyword>
<name>A0A9N9R752_9NEOP</name>
<evidence type="ECO:0000313" key="11">
    <source>
        <dbReference type="Proteomes" id="UP001153714"/>
    </source>
</evidence>
<dbReference type="GO" id="GO:0005743">
    <property type="term" value="C:mitochondrial inner membrane"/>
    <property type="evidence" value="ECO:0007669"/>
    <property type="project" value="UniProtKB-SubCell"/>
</dbReference>
<evidence type="ECO:0000256" key="4">
    <source>
        <dbReference type="ARBA" id="ARBA00022692"/>
    </source>
</evidence>
<dbReference type="GO" id="GO:0033617">
    <property type="term" value="P:mitochondrial respiratory chain complex IV assembly"/>
    <property type="evidence" value="ECO:0007669"/>
    <property type="project" value="TreeGrafter"/>
</dbReference>
<dbReference type="Proteomes" id="UP001153714">
    <property type="component" value="Chromosome 3"/>
</dbReference>
<feature type="transmembrane region" description="Helical" evidence="9">
    <location>
        <begin position="27"/>
        <end position="45"/>
    </location>
</feature>
<protein>
    <recommendedName>
        <fullName evidence="3">Cytochrome c oxidase assembly protein COX16 homolog, mitochondrial</fullName>
    </recommendedName>
</protein>
<dbReference type="AlphaFoldDB" id="A0A9N9R752"/>
<keyword evidence="7" id="KW-0496">Mitochondrion</keyword>
<dbReference type="PANTHER" id="PTHR17130">
    <property type="entry name" value="MITOCHONDRIAL OUTER MEMBRANE PROTEIN 25"/>
    <property type="match status" value="1"/>
</dbReference>